<protein>
    <submittedName>
        <fullName evidence="1">Uncharacterized protein</fullName>
    </submittedName>
</protein>
<accession>A0A265DTI3</accession>
<proteinExistence type="predicted"/>
<sequence length="336" mass="38723">MNNKELSEKLISQLQEISVALIKFYGLQHEKFVSNLSDPLLRWLDFRLRYVDPERRHVFMSNVFPKRFPKDARRALVKFALLNLTGCDINPYQGTGLTKNNDISSKKRRSRSDFLWADWGIHHFHLSTKVQNDKKYYAPRSDWLVFCAIYKNAIFIIDVRSHKEANFFSDIQLLKSFESSWPHLMSDYELKGIIPSDINLSKEDISKSRKGGLVMPITINGKAYTPPGMGITTASTPGIVTDIETKILRCIYLIAEAICSDDNPLKKEIEKHKIQNEDIEFSLSPKGLIIYSGKANCGWLLKDHPESAYSFVREMMTPGWVVSHLQYRIENPLLAY</sequence>
<evidence type="ECO:0000313" key="3">
    <source>
        <dbReference type="Proteomes" id="UP000005756"/>
    </source>
</evidence>
<dbReference type="OrthoDB" id="9135240at2"/>
<evidence type="ECO:0000313" key="4">
    <source>
        <dbReference type="Proteomes" id="UP000216538"/>
    </source>
</evidence>
<keyword evidence="4" id="KW-1185">Reference proteome</keyword>
<dbReference type="Proteomes" id="UP000005756">
    <property type="component" value="Unassembled WGS sequence"/>
</dbReference>
<dbReference type="EMBL" id="JH393261">
    <property type="protein sequence ID" value="EHJ91096.1"/>
    <property type="molecule type" value="Genomic_DNA"/>
</dbReference>
<dbReference type="EMBL" id="NPEY01000023">
    <property type="protein sequence ID" value="OZT72570.1"/>
    <property type="molecule type" value="Genomic_DNA"/>
</dbReference>
<dbReference type="RefSeq" id="WP_007114848.1">
    <property type="nucleotide sequence ID" value="NZ_JH393261.1"/>
</dbReference>
<organism evidence="1 3">
    <name type="scientific">Vreelandella boliviensis LC1</name>
    <dbReference type="NCBI Taxonomy" id="1072583"/>
    <lineage>
        <taxon>Bacteria</taxon>
        <taxon>Pseudomonadati</taxon>
        <taxon>Pseudomonadota</taxon>
        <taxon>Gammaproteobacteria</taxon>
        <taxon>Oceanospirillales</taxon>
        <taxon>Halomonadaceae</taxon>
        <taxon>Vreelandella</taxon>
    </lineage>
</organism>
<evidence type="ECO:0000313" key="1">
    <source>
        <dbReference type="EMBL" id="EHJ91096.1"/>
    </source>
</evidence>
<dbReference type="AlphaFoldDB" id="A0A265DTI3"/>
<gene>
    <name evidence="2" type="ORF">CE457_18740</name>
    <name evidence="1" type="ORF">KUC_3920</name>
</gene>
<reference evidence="2 4" key="2">
    <citation type="submission" date="2017-07" db="EMBL/GenBank/DDBJ databases">
        <title>Shotgun whole genome sequences of three halophilic bacterial isolates.</title>
        <authorList>
            <person name="Pozzo T."/>
            <person name="Higdon S.M."/>
            <person name="Quillaguaman J."/>
        </authorList>
    </citation>
    <scope>NUCLEOTIDE SEQUENCE [LARGE SCALE GENOMIC DNA]</scope>
    <source>
        <strain evidence="2 4">LC1</strain>
    </source>
</reference>
<name>A0A265DTI3_9GAMM</name>
<evidence type="ECO:0000313" key="2">
    <source>
        <dbReference type="EMBL" id="OZT72570.1"/>
    </source>
</evidence>
<reference evidence="1 3" key="1">
    <citation type="submission" date="2011-10" db="EMBL/GenBank/DDBJ databases">
        <authorList>
            <person name="Quillaguamn J."/>
            <person name="Guzmn D."/>
            <person name="Balderrama-Subieta A."/>
            <person name="Cardona-Ortuo C."/>
            <person name="Guevara-Martnez M."/>
            <person name="Callisaya-Quispe N."/>
        </authorList>
    </citation>
    <scope>NUCLEOTIDE SEQUENCE [LARGE SCALE GENOMIC DNA]</scope>
    <source>
        <strain evidence="1 3">LC1</strain>
    </source>
</reference>
<dbReference type="Proteomes" id="UP000216538">
    <property type="component" value="Unassembled WGS sequence"/>
</dbReference>